<dbReference type="GO" id="GO:0030246">
    <property type="term" value="F:carbohydrate binding"/>
    <property type="evidence" value="ECO:0007669"/>
    <property type="project" value="UniProtKB-ARBA"/>
</dbReference>
<evidence type="ECO:0000256" key="2">
    <source>
        <dbReference type="ARBA" id="ARBA00007639"/>
    </source>
</evidence>
<reference evidence="5 6" key="1">
    <citation type="submission" date="2018-06" db="EMBL/GenBank/DDBJ databases">
        <title>Genomic Encyclopedia of Type Strains, Phase III (KMG-III): the genomes of soil and plant-associated and newly described type strains.</title>
        <authorList>
            <person name="Whitman W."/>
        </authorList>
    </citation>
    <scope>NUCLEOTIDE SEQUENCE [LARGE SCALE GENOMIC DNA]</scope>
    <source>
        <strain evidence="5 6">CGMCC 4.7090</strain>
    </source>
</reference>
<sequence>MHRRAFVTLSAAGLVSALTGCGQEDEGFDLGKDVNVPQRLGFSQVGSESGWRLANTRSIKKAAGLREIDLTFENADGDQKKQIAHIESFIEDRVDVIAFSPVVESGWDAVLRRARDAGIPVVLTDRLIDSTDTSLYVCSIGAEFISEGNLAALYLGNTFAKAKKPATVVEILGTKDSTPTRQRSEGFAATAAKEKRLRVVGSEPGDWTKAGGEAAMRKLLRSHPDLDAVFAQNDEMGLGAVSVLEDAGMDPGQKPRIVTVDATKAGLQALVAGKLTYVVECSPEFGDDLMDVVVDLCLGGTVPRRVESEKAVFDKASAEDALPDRTY</sequence>
<keyword evidence="3" id="KW-0732">Signal</keyword>
<dbReference type="PROSITE" id="PS51257">
    <property type="entry name" value="PROKAR_LIPOPROTEIN"/>
    <property type="match status" value="1"/>
</dbReference>
<name>A0A327Z7B4_9ACTN</name>
<dbReference type="PANTHER" id="PTHR46847:SF3">
    <property type="entry name" value="GALACTOFURANOSE-BINDING PROTEIN YTFQ"/>
    <property type="match status" value="1"/>
</dbReference>
<evidence type="ECO:0000259" key="4">
    <source>
        <dbReference type="Pfam" id="PF13407"/>
    </source>
</evidence>
<dbReference type="InterPro" id="IPR028082">
    <property type="entry name" value="Peripla_BP_I"/>
</dbReference>
<dbReference type="PANTHER" id="PTHR46847">
    <property type="entry name" value="D-ALLOSE-BINDING PERIPLASMIC PROTEIN-RELATED"/>
    <property type="match status" value="1"/>
</dbReference>
<dbReference type="Gene3D" id="3.40.50.2300">
    <property type="match status" value="2"/>
</dbReference>
<comment type="similarity">
    <text evidence="2">Belongs to the bacterial solute-binding protein 2 family.</text>
</comment>
<dbReference type="OrthoDB" id="9813037at2"/>
<dbReference type="SUPFAM" id="SSF53822">
    <property type="entry name" value="Periplasmic binding protein-like I"/>
    <property type="match status" value="1"/>
</dbReference>
<dbReference type="Proteomes" id="UP000249341">
    <property type="component" value="Unassembled WGS sequence"/>
</dbReference>
<evidence type="ECO:0000256" key="3">
    <source>
        <dbReference type="ARBA" id="ARBA00022729"/>
    </source>
</evidence>
<dbReference type="CDD" id="cd06309">
    <property type="entry name" value="PBP1_galactofuranose_YtfQ-like"/>
    <property type="match status" value="1"/>
</dbReference>
<keyword evidence="6" id="KW-1185">Reference proteome</keyword>
<dbReference type="EMBL" id="QLMJ01000016">
    <property type="protein sequence ID" value="RAK30584.1"/>
    <property type="molecule type" value="Genomic_DNA"/>
</dbReference>
<comment type="caution">
    <text evidence="5">The sequence shown here is derived from an EMBL/GenBank/DDBJ whole genome shotgun (WGS) entry which is preliminary data.</text>
</comment>
<organism evidence="5 6">
    <name type="scientific">Actinoplanes lutulentus</name>
    <dbReference type="NCBI Taxonomy" id="1287878"/>
    <lineage>
        <taxon>Bacteria</taxon>
        <taxon>Bacillati</taxon>
        <taxon>Actinomycetota</taxon>
        <taxon>Actinomycetes</taxon>
        <taxon>Micromonosporales</taxon>
        <taxon>Micromonosporaceae</taxon>
        <taxon>Actinoplanes</taxon>
    </lineage>
</organism>
<dbReference type="InterPro" id="IPR025997">
    <property type="entry name" value="SBP_2_dom"/>
</dbReference>
<accession>A0A327Z7B4</accession>
<evidence type="ECO:0000313" key="6">
    <source>
        <dbReference type="Proteomes" id="UP000249341"/>
    </source>
</evidence>
<feature type="domain" description="Periplasmic binding protein" evidence="4">
    <location>
        <begin position="42"/>
        <end position="299"/>
    </location>
</feature>
<dbReference type="Pfam" id="PF13407">
    <property type="entry name" value="Peripla_BP_4"/>
    <property type="match status" value="1"/>
</dbReference>
<dbReference type="RefSeq" id="WP_111652619.1">
    <property type="nucleotide sequence ID" value="NZ_JACHWI010000007.1"/>
</dbReference>
<comment type="subcellular location">
    <subcellularLocation>
        <location evidence="1">Cell envelope</location>
    </subcellularLocation>
</comment>
<proteinExistence type="inferred from homology"/>
<protein>
    <submittedName>
        <fullName evidence="5">Monosaccharide ABC transporter substrate-binding protein (CUT2 family)</fullName>
    </submittedName>
</protein>
<evidence type="ECO:0000313" key="5">
    <source>
        <dbReference type="EMBL" id="RAK30584.1"/>
    </source>
</evidence>
<evidence type="ECO:0000256" key="1">
    <source>
        <dbReference type="ARBA" id="ARBA00004196"/>
    </source>
</evidence>
<dbReference type="GO" id="GO:0030313">
    <property type="term" value="C:cell envelope"/>
    <property type="evidence" value="ECO:0007669"/>
    <property type="project" value="UniProtKB-SubCell"/>
</dbReference>
<gene>
    <name evidence="5" type="ORF">B0I29_116243</name>
</gene>
<dbReference type="AlphaFoldDB" id="A0A327Z7B4"/>